<evidence type="ECO:0000313" key="2">
    <source>
        <dbReference type="EMBL" id="JAT20301.1"/>
    </source>
</evidence>
<reference evidence="2" key="1">
    <citation type="submission" date="2015-11" db="EMBL/GenBank/DDBJ databases">
        <title>De novo transcriptome assembly of four potential Pierce s Disease insect vectors from Arizona vineyards.</title>
        <authorList>
            <person name="Tassone E.E."/>
        </authorList>
    </citation>
    <scope>NUCLEOTIDE SEQUENCE</scope>
</reference>
<evidence type="ECO:0000256" key="1">
    <source>
        <dbReference type="SAM" id="Phobius"/>
    </source>
</evidence>
<sequence>MPPSDEPSSVRYDMFSSTSRSMTVALPRWFLPLHGYPLMDTTPPHAFFYTLDLPQLERPWQAFKLVVRALTCPNMTQPVVATFRVPWSNQHTSVVIRNNEELTLPIMLHLAKPADWTQSSPYITLFLDSKCRFSVQIESAPVDALAQFVRLFSSQLVAYVAAILLLTLREQLLSLSTDQHCLLFHHALLQGAKPYYILPAVKIASSAISWGIVPEMITTLFPVPNLSSLHHSGLDLLLLPLFLYSVAFALTFILGLVAYAAIVCSGSTLNKFALKFVGKL</sequence>
<keyword evidence="1" id="KW-0812">Transmembrane</keyword>
<dbReference type="GO" id="GO:0050185">
    <property type="term" value="F:phosphatidylinositol deacylase activity"/>
    <property type="evidence" value="ECO:0007669"/>
    <property type="project" value="TreeGrafter"/>
</dbReference>
<dbReference type="GO" id="GO:0005783">
    <property type="term" value="C:endoplasmic reticulum"/>
    <property type="evidence" value="ECO:0007669"/>
    <property type="project" value="TreeGrafter"/>
</dbReference>
<dbReference type="AlphaFoldDB" id="A0A1B6L9K7"/>
<gene>
    <name evidence="2" type="ORF">g.54407</name>
</gene>
<dbReference type="EMBL" id="GEBQ01019676">
    <property type="protein sequence ID" value="JAT20301.1"/>
    <property type="molecule type" value="Transcribed_RNA"/>
</dbReference>
<organism evidence="2">
    <name type="scientific">Graphocephala atropunctata</name>
    <dbReference type="NCBI Taxonomy" id="36148"/>
    <lineage>
        <taxon>Eukaryota</taxon>
        <taxon>Metazoa</taxon>
        <taxon>Ecdysozoa</taxon>
        <taxon>Arthropoda</taxon>
        <taxon>Hexapoda</taxon>
        <taxon>Insecta</taxon>
        <taxon>Pterygota</taxon>
        <taxon>Neoptera</taxon>
        <taxon>Paraneoptera</taxon>
        <taxon>Hemiptera</taxon>
        <taxon>Auchenorrhyncha</taxon>
        <taxon>Membracoidea</taxon>
        <taxon>Cicadellidae</taxon>
        <taxon>Cicadellinae</taxon>
        <taxon>Cicadellini</taxon>
        <taxon>Graphocephala</taxon>
    </lineage>
</organism>
<proteinExistence type="predicted"/>
<dbReference type="InterPro" id="IPR039529">
    <property type="entry name" value="PGAP1/BST1"/>
</dbReference>
<dbReference type="GO" id="GO:0006505">
    <property type="term" value="P:GPI anchor metabolic process"/>
    <property type="evidence" value="ECO:0007669"/>
    <property type="project" value="TreeGrafter"/>
</dbReference>
<accession>A0A1B6L9K7</accession>
<keyword evidence="1" id="KW-0472">Membrane</keyword>
<dbReference type="GO" id="GO:0016020">
    <property type="term" value="C:membrane"/>
    <property type="evidence" value="ECO:0007669"/>
    <property type="project" value="GOC"/>
</dbReference>
<dbReference type="GO" id="GO:0006888">
    <property type="term" value="P:endoplasmic reticulum to Golgi vesicle-mediated transport"/>
    <property type="evidence" value="ECO:0007669"/>
    <property type="project" value="TreeGrafter"/>
</dbReference>
<dbReference type="Pfam" id="PF24660">
    <property type="entry name" value="PGAP1_3rd"/>
    <property type="match status" value="1"/>
</dbReference>
<protein>
    <submittedName>
        <fullName evidence="2">Uncharacterized protein</fullName>
    </submittedName>
</protein>
<dbReference type="PANTHER" id="PTHR15495">
    <property type="entry name" value="NEGATIVE REGULATOR OF VESICLE FORMATION-RELATED"/>
    <property type="match status" value="1"/>
</dbReference>
<dbReference type="PANTHER" id="PTHR15495:SF7">
    <property type="entry name" value="GPI INOSITOL-DEACYLASE"/>
    <property type="match status" value="1"/>
</dbReference>
<keyword evidence="1" id="KW-1133">Transmembrane helix</keyword>
<feature type="non-terminal residue" evidence="2">
    <location>
        <position position="280"/>
    </location>
</feature>
<name>A0A1B6L9K7_9HEMI</name>
<feature type="transmembrane region" description="Helical" evidence="1">
    <location>
        <begin position="237"/>
        <end position="262"/>
    </location>
</feature>